<keyword evidence="4" id="KW-0274">FAD</keyword>
<evidence type="ECO:0000256" key="6">
    <source>
        <dbReference type="SAM" id="MobiDB-lite"/>
    </source>
</evidence>
<dbReference type="Gene3D" id="3.30.465.10">
    <property type="match status" value="1"/>
</dbReference>
<keyword evidence="3" id="KW-0285">Flavoprotein</keyword>
<dbReference type="Gene3D" id="3.30.43.10">
    <property type="entry name" value="Uridine Diphospho-n-acetylenolpyruvylglucosamine Reductase, domain 2"/>
    <property type="match status" value="1"/>
</dbReference>
<dbReference type="InterPro" id="IPR016167">
    <property type="entry name" value="FAD-bd_PCMH_sub1"/>
</dbReference>
<evidence type="ECO:0000256" key="4">
    <source>
        <dbReference type="ARBA" id="ARBA00022827"/>
    </source>
</evidence>
<evidence type="ECO:0000256" key="2">
    <source>
        <dbReference type="ARBA" id="ARBA00005466"/>
    </source>
</evidence>
<evidence type="ECO:0000313" key="8">
    <source>
        <dbReference type="EMBL" id="GAA2096368.1"/>
    </source>
</evidence>
<dbReference type="InterPro" id="IPR006094">
    <property type="entry name" value="Oxid_FAD_bind_N"/>
</dbReference>
<dbReference type="Pfam" id="PF01565">
    <property type="entry name" value="FAD_binding_4"/>
    <property type="match status" value="1"/>
</dbReference>
<dbReference type="InterPro" id="IPR006093">
    <property type="entry name" value="Oxy_OxRdtase_FAD_BS"/>
</dbReference>
<evidence type="ECO:0000256" key="1">
    <source>
        <dbReference type="ARBA" id="ARBA00001974"/>
    </source>
</evidence>
<dbReference type="EMBL" id="BAAAPE010000016">
    <property type="protein sequence ID" value="GAA2096368.1"/>
    <property type="molecule type" value="Genomic_DNA"/>
</dbReference>
<evidence type="ECO:0000256" key="3">
    <source>
        <dbReference type="ARBA" id="ARBA00022630"/>
    </source>
</evidence>
<comment type="caution">
    <text evidence="8">The sequence shown here is derived from an EMBL/GenBank/DDBJ whole genome shotgun (WGS) entry which is preliminary data.</text>
</comment>
<organism evidence="8 9">
    <name type="scientific">Streptomyces albiaxialis</name>
    <dbReference type="NCBI Taxonomy" id="329523"/>
    <lineage>
        <taxon>Bacteria</taxon>
        <taxon>Bacillati</taxon>
        <taxon>Actinomycetota</taxon>
        <taxon>Actinomycetes</taxon>
        <taxon>Kitasatosporales</taxon>
        <taxon>Streptomycetaceae</taxon>
        <taxon>Streptomyces</taxon>
    </lineage>
</organism>
<evidence type="ECO:0000259" key="7">
    <source>
        <dbReference type="PROSITE" id="PS51387"/>
    </source>
</evidence>
<dbReference type="Gene3D" id="3.40.462.20">
    <property type="match status" value="1"/>
</dbReference>
<gene>
    <name evidence="8" type="ORF">GCM10009801_65880</name>
</gene>
<dbReference type="PANTHER" id="PTHR42973">
    <property type="entry name" value="BINDING OXIDOREDUCTASE, PUTATIVE (AFU_ORTHOLOGUE AFUA_1G17690)-RELATED"/>
    <property type="match status" value="1"/>
</dbReference>
<comment type="similarity">
    <text evidence="2">Belongs to the oxygen-dependent FAD-linked oxidoreductase family.</text>
</comment>
<keyword evidence="9" id="KW-1185">Reference proteome</keyword>
<dbReference type="InterPro" id="IPR016169">
    <property type="entry name" value="FAD-bd_PCMH_sub2"/>
</dbReference>
<proteinExistence type="inferred from homology"/>
<feature type="region of interest" description="Disordered" evidence="6">
    <location>
        <begin position="319"/>
        <end position="374"/>
    </location>
</feature>
<dbReference type="RefSeq" id="WP_344533461.1">
    <property type="nucleotide sequence ID" value="NZ_BAAAPE010000016.1"/>
</dbReference>
<dbReference type="PROSITE" id="PS51387">
    <property type="entry name" value="FAD_PCMH"/>
    <property type="match status" value="1"/>
</dbReference>
<dbReference type="Proteomes" id="UP001500016">
    <property type="component" value="Unassembled WGS sequence"/>
</dbReference>
<dbReference type="SUPFAM" id="SSF56176">
    <property type="entry name" value="FAD-binding/transporter-associated domain-like"/>
    <property type="match status" value="1"/>
</dbReference>
<keyword evidence="5" id="KW-0560">Oxidoreductase</keyword>
<evidence type="ECO:0000313" key="9">
    <source>
        <dbReference type="Proteomes" id="UP001500016"/>
    </source>
</evidence>
<protein>
    <recommendedName>
        <fullName evidence="7">FAD-binding PCMH-type domain-containing protein</fullName>
    </recommendedName>
</protein>
<reference evidence="8 9" key="1">
    <citation type="journal article" date="2019" name="Int. J. Syst. Evol. Microbiol.">
        <title>The Global Catalogue of Microorganisms (GCM) 10K type strain sequencing project: providing services to taxonomists for standard genome sequencing and annotation.</title>
        <authorList>
            <consortium name="The Broad Institute Genomics Platform"/>
            <consortium name="The Broad Institute Genome Sequencing Center for Infectious Disease"/>
            <person name="Wu L."/>
            <person name="Ma J."/>
        </authorList>
    </citation>
    <scope>NUCLEOTIDE SEQUENCE [LARGE SCALE GENOMIC DNA]</scope>
    <source>
        <strain evidence="8 9">JCM 15478</strain>
    </source>
</reference>
<dbReference type="InterPro" id="IPR016166">
    <property type="entry name" value="FAD-bd_PCMH"/>
</dbReference>
<dbReference type="PANTHER" id="PTHR42973:SF39">
    <property type="entry name" value="FAD-BINDING PCMH-TYPE DOMAIN-CONTAINING PROTEIN"/>
    <property type="match status" value="1"/>
</dbReference>
<evidence type="ECO:0000256" key="5">
    <source>
        <dbReference type="ARBA" id="ARBA00023002"/>
    </source>
</evidence>
<accession>A0ABN2WPY1</accession>
<dbReference type="PROSITE" id="PS00862">
    <property type="entry name" value="OX2_COVAL_FAD"/>
    <property type="match status" value="1"/>
</dbReference>
<comment type="cofactor">
    <cofactor evidence="1">
        <name>FAD</name>
        <dbReference type="ChEBI" id="CHEBI:57692"/>
    </cofactor>
</comment>
<sequence length="374" mass="38446">MSAPAWARDLERRAEGPLFTAGHDEYEAALRVYTASLPGRPDAVLRAASAADVSLAVATAAAAGVPLSVRGGGHSGAGLSVSAGGLMLDTGGLRAVRVEPAARAGEQAYAVAQPGATWGDYDRATQEHGLASTGGVVSSTGVAGLTLGGGIGALRGLHGLAADNLVAADVVLADGSRVRADAAREPELFWALRGGGGNFGVVTGFHYAVHPVTGMTTGFLGWPLESAPDLAAVYRKVAASGDLPDRSVAELIFTHAPTGEPAVLVTPRVIDGPGEDPLIPVLRALHPVQDSVAPRSYVDGQSFMTRWWAGVPGITGARARSASCRRKWSPSSWSSPPGRPRRATGSPSSICTARSRAARRRRRRSASGTRPSTC</sequence>
<feature type="compositionally biased region" description="Basic residues" evidence="6">
    <location>
        <begin position="356"/>
        <end position="365"/>
    </location>
</feature>
<dbReference type="InterPro" id="IPR050416">
    <property type="entry name" value="FAD-linked_Oxidoreductase"/>
</dbReference>
<name>A0ABN2WPY1_9ACTN</name>
<dbReference type="InterPro" id="IPR036318">
    <property type="entry name" value="FAD-bd_PCMH-like_sf"/>
</dbReference>
<feature type="domain" description="FAD-binding PCMH-type" evidence="7">
    <location>
        <begin position="37"/>
        <end position="212"/>
    </location>
</feature>